<gene>
    <name evidence="5" type="ORF">BJY17_003187</name>
</gene>
<dbReference type="AlphaFoldDB" id="A0A852X1L4"/>
<reference evidence="5 6" key="1">
    <citation type="submission" date="2020-07" db="EMBL/GenBank/DDBJ databases">
        <title>Sequencing the genomes of 1000 actinobacteria strains.</title>
        <authorList>
            <person name="Klenk H.-P."/>
        </authorList>
    </citation>
    <scope>NUCLEOTIDE SEQUENCE [LARGE SCALE GENOMIC DNA]</scope>
    <source>
        <strain evidence="5 6">DSM 8598</strain>
    </source>
</reference>
<dbReference type="GO" id="GO:0030246">
    <property type="term" value="F:carbohydrate binding"/>
    <property type="evidence" value="ECO:0007669"/>
    <property type="project" value="InterPro"/>
</dbReference>
<evidence type="ECO:0000313" key="6">
    <source>
        <dbReference type="Proteomes" id="UP000549066"/>
    </source>
</evidence>
<dbReference type="InterPro" id="IPR011990">
    <property type="entry name" value="TPR-like_helical_dom_sf"/>
</dbReference>
<dbReference type="EMBL" id="JACCFI010000001">
    <property type="protein sequence ID" value="NYG22440.1"/>
    <property type="molecule type" value="Genomic_DNA"/>
</dbReference>
<dbReference type="Proteomes" id="UP000549066">
    <property type="component" value="Unassembled WGS sequence"/>
</dbReference>
<dbReference type="InterPro" id="IPR051012">
    <property type="entry name" value="CellSynth/LPSAsmb/PSIAsmb"/>
</dbReference>
<dbReference type="Gene3D" id="2.70.98.10">
    <property type="match status" value="1"/>
</dbReference>
<sequence length="1029" mass="112980">MSDDRLILPDPPAALEERLADGAAIAWREGVSMRTYEPGEPDTYPMFLDRRVYQGSSGRVYPIPFIDSVSTEGTARSWDAIHLENRWVRLMILPELGGRIHVGYDKVAGYDFFYRNNVIKPALVGLAGPWISGGVEFNWPQHHRPATFLPVETAIETDDDGTVTVWCSDHDPFTRMKGMHGVRLRPDSSVIELVGRVHNRTDEPQTFHWWANVAARVHDDYQAFFPTDVTYVADHARRAITAFPEADRHYYGVDYPSRAATGGDRLDFFRNIHVPTSYMVTDTDDDFFGGYDHRVGAGFVHVADRHVAPGKKLWTWGDAEFGRAWDRQLTDDDGPYIELMAGVYTDNQPDFAWLEPGETKSFTQYWYPIQGTGTVQQATTDAVVHLAVEGGVAELAVGVTAVRPQTRVTVTVQGGLVFEELVDLAPGTPFTASVTTGEAAPDEVEVHVEQAGTVLVSWRPRPETPGELPWTAAEPLRPGEIESADELYFTGVHLEQFRHPSRSPLPYWREALRRDPGDSRCNLALARDAYRRGDYAVAETHARRALERITVRNANPRDGETSYLLGLVLARTGRTAEAYDALAKAAWDARWSAAAAVQLGRIDARAGRWRQALERADAALAARPDDSRARSLQVVALRALDRRDDAERALASWLADDPLDQVALTLSGRPGTTDPRTTLDVALELRAAGDRAGALVVLERAAEAPATAAGNPRPLAHYHRAALLAEQGLEAAARVAREAARAADATRCFPSGLDDHDVLRAALDADPRDTRAAALLALLLVDRAREAEALELWTDAIAAGLEDAVAFRTAAIAAVNLTGDVEQALDWYDRALALDPGARLLYERDQLLARMGASAEERLTPLDGRRDDVLRRDDLTVSYCRLLARTGRALEALEIMRTRQFAPWEGGEGQTIAAWEELALALSDAARDGGDLEEAASFARRAIELPTTLGEVRHPLTDTRELHERLAVLLDELGRADDAAGVRASAVVSEVAPVAASLDDDEVDFFATSLPDLLLFARAPKGDDGEGIG</sequence>
<dbReference type="Gene3D" id="1.25.40.10">
    <property type="entry name" value="Tetratricopeptide repeat domain"/>
    <property type="match status" value="2"/>
</dbReference>
<dbReference type="SUPFAM" id="SSF48452">
    <property type="entry name" value="TPR-like"/>
    <property type="match status" value="2"/>
</dbReference>
<dbReference type="PANTHER" id="PTHR45586">
    <property type="entry name" value="TPR REPEAT-CONTAINING PROTEIN PA4667"/>
    <property type="match status" value="1"/>
</dbReference>
<keyword evidence="2 3" id="KW-0802">TPR repeat</keyword>
<dbReference type="InterPro" id="IPR033396">
    <property type="entry name" value="DUF5107"/>
</dbReference>
<keyword evidence="6" id="KW-1185">Reference proteome</keyword>
<dbReference type="RefSeq" id="WP_179552249.1">
    <property type="nucleotide sequence ID" value="NZ_JBHMDC010000002.1"/>
</dbReference>
<dbReference type="InterPro" id="IPR014718">
    <property type="entry name" value="GH-type_carb-bd"/>
</dbReference>
<name>A0A852X1L4_9MICO</name>
<evidence type="ECO:0000256" key="2">
    <source>
        <dbReference type="ARBA" id="ARBA00022803"/>
    </source>
</evidence>
<evidence type="ECO:0000256" key="1">
    <source>
        <dbReference type="ARBA" id="ARBA00022737"/>
    </source>
</evidence>
<comment type="caution">
    <text evidence="5">The sequence shown here is derived from an EMBL/GenBank/DDBJ whole genome shotgun (WGS) entry which is preliminary data.</text>
</comment>
<feature type="repeat" description="TPR" evidence="3">
    <location>
        <begin position="593"/>
        <end position="626"/>
    </location>
</feature>
<keyword evidence="1" id="KW-0677">Repeat</keyword>
<dbReference type="Pfam" id="PF17128">
    <property type="entry name" value="DUF5107"/>
    <property type="match status" value="1"/>
</dbReference>
<dbReference type="PROSITE" id="PS50005">
    <property type="entry name" value="TPR"/>
    <property type="match status" value="1"/>
</dbReference>
<evidence type="ECO:0000313" key="5">
    <source>
        <dbReference type="EMBL" id="NYG22440.1"/>
    </source>
</evidence>
<dbReference type="PANTHER" id="PTHR45586:SF1">
    <property type="entry name" value="LIPOPOLYSACCHARIDE ASSEMBLY PROTEIN B"/>
    <property type="match status" value="1"/>
</dbReference>
<evidence type="ECO:0000259" key="4">
    <source>
        <dbReference type="Pfam" id="PF17128"/>
    </source>
</evidence>
<accession>A0A852X1L4</accession>
<protein>
    <submittedName>
        <fullName evidence="5">Tetratricopeptide (TPR) repeat protein</fullName>
    </submittedName>
</protein>
<dbReference type="Pfam" id="PF13432">
    <property type="entry name" value="TPR_16"/>
    <property type="match status" value="3"/>
</dbReference>
<evidence type="ECO:0000256" key="3">
    <source>
        <dbReference type="PROSITE-ProRule" id="PRU00339"/>
    </source>
</evidence>
<organism evidence="5 6">
    <name type="scientific">Agromyces hippuratus</name>
    <dbReference type="NCBI Taxonomy" id="286438"/>
    <lineage>
        <taxon>Bacteria</taxon>
        <taxon>Bacillati</taxon>
        <taxon>Actinomycetota</taxon>
        <taxon>Actinomycetes</taxon>
        <taxon>Micrococcales</taxon>
        <taxon>Microbacteriaceae</taxon>
        <taxon>Agromyces</taxon>
    </lineage>
</organism>
<feature type="domain" description="DUF5107" evidence="4">
    <location>
        <begin position="59"/>
        <end position="369"/>
    </location>
</feature>
<dbReference type="InterPro" id="IPR019734">
    <property type="entry name" value="TPR_rpt"/>
</dbReference>
<proteinExistence type="predicted"/>